<dbReference type="InterPro" id="IPR003439">
    <property type="entry name" value="ABC_transporter-like_ATP-bd"/>
</dbReference>
<dbReference type="Proteomes" id="UP001428290">
    <property type="component" value="Unassembled WGS sequence"/>
</dbReference>
<protein>
    <submittedName>
        <fullName evidence="6">Vitamin B12 import ATP-binding protein BtuD</fullName>
    </submittedName>
</protein>
<dbReference type="InterPro" id="IPR027417">
    <property type="entry name" value="P-loop_NTPase"/>
</dbReference>
<keyword evidence="4 6" id="KW-0067">ATP-binding</keyword>
<sequence>MSLLRLTNVSKAYRKTPAVSNIDLDLMSGVVGLLGPNGAGKTSLLQMITGFLRPDTGNISIAGHDIATDRGLLAARRQLGYVPQHPQFFVQWTVKSFLLHLAQLRDLGNKAACLARTEECLSLVGLTEKRNAKIRTLSGGMLQRLAIAQAMLNDPTMLILDEPTAGLDPEERLRFRHLITQIAAERLILFSTHIVEDIEQTCNDVIILQQTTRYHGNIQALIAETIAAGAVWDCQHTAPLAIDHRRIISSMPQAEAMLSRIVGPPPAHVQATPATSIGLNEAFAWVLNPELALQERSHGGN</sequence>
<organism evidence="6 7">
    <name type="scientific">Herpetosiphon gulosus</name>
    <dbReference type="NCBI Taxonomy" id="1973496"/>
    <lineage>
        <taxon>Bacteria</taxon>
        <taxon>Bacillati</taxon>
        <taxon>Chloroflexota</taxon>
        <taxon>Chloroflexia</taxon>
        <taxon>Herpetosiphonales</taxon>
        <taxon>Herpetosiphonaceae</taxon>
        <taxon>Herpetosiphon</taxon>
    </lineage>
</organism>
<gene>
    <name evidence="6" type="primary">btuD_12</name>
    <name evidence="6" type="ORF">Hgul01_04207</name>
</gene>
<dbReference type="Gene3D" id="3.40.50.300">
    <property type="entry name" value="P-loop containing nucleotide triphosphate hydrolases"/>
    <property type="match status" value="1"/>
</dbReference>
<dbReference type="SUPFAM" id="SSF52540">
    <property type="entry name" value="P-loop containing nucleoside triphosphate hydrolases"/>
    <property type="match status" value="1"/>
</dbReference>
<evidence type="ECO:0000313" key="6">
    <source>
        <dbReference type="EMBL" id="GAA5530388.1"/>
    </source>
</evidence>
<keyword evidence="7" id="KW-1185">Reference proteome</keyword>
<accession>A0ABP9X4R0</accession>
<keyword evidence="2" id="KW-0813">Transport</keyword>
<comment type="similarity">
    <text evidence="1">Belongs to the ABC transporter superfamily.</text>
</comment>
<evidence type="ECO:0000259" key="5">
    <source>
        <dbReference type="PROSITE" id="PS50893"/>
    </source>
</evidence>
<comment type="caution">
    <text evidence="6">The sequence shown here is derived from an EMBL/GenBank/DDBJ whole genome shotgun (WGS) entry which is preliminary data.</text>
</comment>
<dbReference type="SMART" id="SM00382">
    <property type="entry name" value="AAA"/>
    <property type="match status" value="1"/>
</dbReference>
<dbReference type="RefSeq" id="WP_345723983.1">
    <property type="nucleotide sequence ID" value="NZ_BAABRU010000018.1"/>
</dbReference>
<dbReference type="EMBL" id="BAABRU010000018">
    <property type="protein sequence ID" value="GAA5530388.1"/>
    <property type="molecule type" value="Genomic_DNA"/>
</dbReference>
<dbReference type="InterPro" id="IPR017871">
    <property type="entry name" value="ABC_transporter-like_CS"/>
</dbReference>
<evidence type="ECO:0000313" key="7">
    <source>
        <dbReference type="Proteomes" id="UP001428290"/>
    </source>
</evidence>
<dbReference type="GO" id="GO:0005524">
    <property type="term" value="F:ATP binding"/>
    <property type="evidence" value="ECO:0007669"/>
    <property type="project" value="UniProtKB-KW"/>
</dbReference>
<dbReference type="PROSITE" id="PS00211">
    <property type="entry name" value="ABC_TRANSPORTER_1"/>
    <property type="match status" value="1"/>
</dbReference>
<name>A0ABP9X4R0_9CHLR</name>
<dbReference type="Pfam" id="PF00005">
    <property type="entry name" value="ABC_tran"/>
    <property type="match status" value="1"/>
</dbReference>
<evidence type="ECO:0000256" key="1">
    <source>
        <dbReference type="ARBA" id="ARBA00005417"/>
    </source>
</evidence>
<dbReference type="PANTHER" id="PTHR43335:SF2">
    <property type="entry name" value="ABC TRANSPORTER, ATP-BINDING PROTEIN"/>
    <property type="match status" value="1"/>
</dbReference>
<dbReference type="PROSITE" id="PS50893">
    <property type="entry name" value="ABC_TRANSPORTER_2"/>
    <property type="match status" value="1"/>
</dbReference>
<proteinExistence type="inferred from homology"/>
<evidence type="ECO:0000256" key="4">
    <source>
        <dbReference type="ARBA" id="ARBA00022840"/>
    </source>
</evidence>
<keyword evidence="3" id="KW-0547">Nucleotide-binding</keyword>
<dbReference type="PANTHER" id="PTHR43335">
    <property type="entry name" value="ABC TRANSPORTER, ATP-BINDING PROTEIN"/>
    <property type="match status" value="1"/>
</dbReference>
<dbReference type="InterPro" id="IPR003593">
    <property type="entry name" value="AAA+_ATPase"/>
</dbReference>
<evidence type="ECO:0000256" key="3">
    <source>
        <dbReference type="ARBA" id="ARBA00022741"/>
    </source>
</evidence>
<reference evidence="6 7" key="1">
    <citation type="submission" date="2024-02" db="EMBL/GenBank/DDBJ databases">
        <title>Herpetosiphon gulosus NBRC 112829.</title>
        <authorList>
            <person name="Ichikawa N."/>
            <person name="Katano-Makiyama Y."/>
            <person name="Hidaka K."/>
        </authorList>
    </citation>
    <scope>NUCLEOTIDE SEQUENCE [LARGE SCALE GENOMIC DNA]</scope>
    <source>
        <strain evidence="6 7">NBRC 112829</strain>
    </source>
</reference>
<feature type="domain" description="ABC transporter" evidence="5">
    <location>
        <begin position="4"/>
        <end position="234"/>
    </location>
</feature>
<evidence type="ECO:0000256" key="2">
    <source>
        <dbReference type="ARBA" id="ARBA00022448"/>
    </source>
</evidence>